<keyword evidence="7" id="KW-1185">Reference proteome</keyword>
<protein>
    <submittedName>
        <fullName evidence="6">Alpha/Beta hydrolase protein</fullName>
    </submittedName>
</protein>
<keyword evidence="2" id="KW-0808">Transferase</keyword>
<dbReference type="Proteomes" id="UP001182556">
    <property type="component" value="Unassembled WGS sequence"/>
</dbReference>
<dbReference type="PANTHER" id="PTHR32268:SF11">
    <property type="entry name" value="HOMOSERINE O-ACETYLTRANSFERASE"/>
    <property type="match status" value="1"/>
</dbReference>
<sequence>MSVQASSSSTETGAATHGQHSQAPKWTSPYAALIRQNFFHVPEFTLESGVTLKDVPVGYKTWGKLNEQRDNCLVICHALTGSADVEDWWGPLLGPDKAFDPTRFFIFCANVIGSPYGTVSSVTTNPETGKPYGPEMPGSSPKDDVRLHYLILQSLGVKSVAAVVGGSMGGMTVLEYPLNTPPGFVKAIIPLATSARHSAWCISWGEAQRQSIYSDPEYKDGYYYETSPDTIDLTLQPSRGLAAARMAALLTYRSRDSFESRFGRRAGVGGKSKVPKGGVRIMGGAETTDPAEPSEADLAKSPRFKAWREHNDGHRSATLSRRGSDLSVKSEEGPNGVEKVLQGGGDGSGSGSSTAASDKPPKIFSAQSYLRYQGDKFTGRFDANCYIHITRKLDAHDLSLPSIHKEHNSLSSSLPAPQDTDDDAALSKSLSHALSLLPPALVIGIESDGLFTTSEQKEIAAYVPDAELVVIPSPDGHDGFLLEFEAINGWVDGWLRRKMPQFFAHSGRLISLDEYAKGKAEAQNGFGVQKESVFGEAEADVTRW</sequence>
<dbReference type="PANTHER" id="PTHR32268">
    <property type="entry name" value="HOMOSERINE O-ACETYLTRANSFERASE"/>
    <property type="match status" value="1"/>
</dbReference>
<dbReference type="InterPro" id="IPR008220">
    <property type="entry name" value="HAT_MetX-like"/>
</dbReference>
<dbReference type="Gene3D" id="3.40.50.1820">
    <property type="entry name" value="alpha/beta hydrolase"/>
    <property type="match status" value="1"/>
</dbReference>
<feature type="compositionally biased region" description="Low complexity" evidence="4">
    <location>
        <begin position="1"/>
        <end position="16"/>
    </location>
</feature>
<dbReference type="AlphaFoldDB" id="A0AAD9FQP4"/>
<dbReference type="GO" id="GO:0004414">
    <property type="term" value="F:homoserine O-acetyltransferase activity"/>
    <property type="evidence" value="ECO:0007669"/>
    <property type="project" value="TreeGrafter"/>
</dbReference>
<evidence type="ECO:0000256" key="4">
    <source>
        <dbReference type="SAM" id="MobiDB-lite"/>
    </source>
</evidence>
<comment type="caution">
    <text evidence="6">The sequence shown here is derived from an EMBL/GenBank/DDBJ whole genome shotgun (WGS) entry which is preliminary data.</text>
</comment>
<comment type="similarity">
    <text evidence="1">Belongs to the AB hydrolase superfamily. MetX family.</text>
</comment>
<dbReference type="Pfam" id="PF00561">
    <property type="entry name" value="Abhydrolase_1"/>
    <property type="match status" value="1"/>
</dbReference>
<feature type="active site" evidence="3">
    <location>
        <position position="477"/>
    </location>
</feature>
<evidence type="ECO:0000256" key="3">
    <source>
        <dbReference type="PIRSR" id="PIRSR000443-1"/>
    </source>
</evidence>
<evidence type="ECO:0000259" key="5">
    <source>
        <dbReference type="Pfam" id="PF00561"/>
    </source>
</evidence>
<dbReference type="EMBL" id="JAODAN010000005">
    <property type="protein sequence ID" value="KAK1924102.1"/>
    <property type="molecule type" value="Genomic_DNA"/>
</dbReference>
<feature type="compositionally biased region" description="Basic and acidic residues" evidence="4">
    <location>
        <begin position="306"/>
        <end position="315"/>
    </location>
</feature>
<accession>A0AAD9FQP4</accession>
<dbReference type="SUPFAM" id="SSF53474">
    <property type="entry name" value="alpha/beta-Hydrolases"/>
    <property type="match status" value="1"/>
</dbReference>
<dbReference type="GO" id="GO:0016787">
    <property type="term" value="F:hydrolase activity"/>
    <property type="evidence" value="ECO:0007669"/>
    <property type="project" value="UniProtKB-KW"/>
</dbReference>
<proteinExistence type="inferred from homology"/>
<dbReference type="InterPro" id="IPR029058">
    <property type="entry name" value="AB_hydrolase_fold"/>
</dbReference>
<name>A0AAD9FQP4_PAPLA</name>
<feature type="active site" description="Nucleophile" evidence="3">
    <location>
        <position position="167"/>
    </location>
</feature>
<feature type="region of interest" description="Disordered" evidence="4">
    <location>
        <begin position="263"/>
        <end position="360"/>
    </location>
</feature>
<gene>
    <name evidence="6" type="ORF">DB88DRAFT_489085</name>
</gene>
<dbReference type="InterPro" id="IPR000073">
    <property type="entry name" value="AB_hydrolase_1"/>
</dbReference>
<evidence type="ECO:0000256" key="1">
    <source>
        <dbReference type="ARBA" id="ARBA00006886"/>
    </source>
</evidence>
<keyword evidence="6" id="KW-0378">Hydrolase</keyword>
<feature type="compositionally biased region" description="Basic and acidic residues" evidence="4">
    <location>
        <begin position="322"/>
        <end position="332"/>
    </location>
</feature>
<reference evidence="6" key="1">
    <citation type="submission" date="2023-02" db="EMBL/GenBank/DDBJ databases">
        <title>Identification and recombinant expression of a fungal hydrolase from Papiliotrema laurentii that hydrolyzes apple cutin and clears colloidal polyester polyurethane.</title>
        <authorList>
            <consortium name="DOE Joint Genome Institute"/>
            <person name="Roman V.A."/>
            <person name="Bojanowski C."/>
            <person name="Crable B.R."/>
            <person name="Wagner D.N."/>
            <person name="Hung C.S."/>
            <person name="Nadeau L.J."/>
            <person name="Schratz L."/>
            <person name="Haridas S."/>
            <person name="Pangilinan J."/>
            <person name="Lipzen A."/>
            <person name="Na H."/>
            <person name="Yan M."/>
            <person name="Ng V."/>
            <person name="Grigoriev I.V."/>
            <person name="Spatafora J.W."/>
            <person name="Barlow D."/>
            <person name="Biffinger J."/>
            <person name="Kelley-Loughnane N."/>
            <person name="Varaljay V.A."/>
            <person name="Crookes-Goodson W.J."/>
        </authorList>
    </citation>
    <scope>NUCLEOTIDE SEQUENCE</scope>
    <source>
        <strain evidence="6">5307AH</strain>
    </source>
</reference>
<dbReference type="NCBIfam" id="TIGR01392">
    <property type="entry name" value="homoserO_Ac_trn"/>
    <property type="match status" value="1"/>
</dbReference>
<dbReference type="GO" id="GO:0009086">
    <property type="term" value="P:methionine biosynthetic process"/>
    <property type="evidence" value="ECO:0007669"/>
    <property type="project" value="TreeGrafter"/>
</dbReference>
<dbReference type="HAMAP" id="MF_00296">
    <property type="entry name" value="MetX_acyltransf"/>
    <property type="match status" value="1"/>
</dbReference>
<feature type="domain" description="AB hydrolase-1" evidence="5">
    <location>
        <begin position="73"/>
        <end position="231"/>
    </location>
</feature>
<evidence type="ECO:0000256" key="2">
    <source>
        <dbReference type="ARBA" id="ARBA00022679"/>
    </source>
</evidence>
<evidence type="ECO:0000313" key="7">
    <source>
        <dbReference type="Proteomes" id="UP001182556"/>
    </source>
</evidence>
<feature type="active site" evidence="3">
    <location>
        <position position="448"/>
    </location>
</feature>
<dbReference type="PIRSF" id="PIRSF000443">
    <property type="entry name" value="Homoser_Ac_trans"/>
    <property type="match status" value="1"/>
</dbReference>
<evidence type="ECO:0000313" key="6">
    <source>
        <dbReference type="EMBL" id="KAK1924102.1"/>
    </source>
</evidence>
<feature type="region of interest" description="Disordered" evidence="4">
    <location>
        <begin position="1"/>
        <end position="23"/>
    </location>
</feature>
<dbReference type="GO" id="GO:0009092">
    <property type="term" value="P:homoserine metabolic process"/>
    <property type="evidence" value="ECO:0007669"/>
    <property type="project" value="TreeGrafter"/>
</dbReference>
<organism evidence="6 7">
    <name type="scientific">Papiliotrema laurentii</name>
    <name type="common">Cryptococcus laurentii</name>
    <dbReference type="NCBI Taxonomy" id="5418"/>
    <lineage>
        <taxon>Eukaryota</taxon>
        <taxon>Fungi</taxon>
        <taxon>Dikarya</taxon>
        <taxon>Basidiomycota</taxon>
        <taxon>Agaricomycotina</taxon>
        <taxon>Tremellomycetes</taxon>
        <taxon>Tremellales</taxon>
        <taxon>Rhynchogastremaceae</taxon>
        <taxon>Papiliotrema</taxon>
    </lineage>
</organism>